<feature type="region of interest" description="Disordered" evidence="1">
    <location>
        <begin position="1"/>
        <end position="36"/>
    </location>
</feature>
<dbReference type="OMA" id="EHRVPTH"/>
<evidence type="ECO:0000313" key="3">
    <source>
        <dbReference type="Proteomes" id="UP000007306"/>
    </source>
</evidence>
<evidence type="ECO:0000313" key="2">
    <source>
        <dbReference type="EnsemblPlants" id="ORGLA01G0225600.1"/>
    </source>
</evidence>
<accession>I1NQW6</accession>
<dbReference type="AlphaFoldDB" id="I1NQW6"/>
<sequence length="201" mass="21637">WSGVGVMKPSSMRHGSSGSELKGLLAGEPDEHRVPTHPRVTASEVASSYGSLTGGSTSRREWYNYLQSGGMSSSSSELVLEPNRRLSPVDGNKSMLLDDSLLATMEQLDRGVPRHVGLRGQPTQGAEHVQQLIPRFLALTVNIGKGRNQLSVRGLAEDSLALAQVTDIVEITASPPCVPSTEPFCERKVASDQREPDSYVV</sequence>
<dbReference type="Proteomes" id="UP000007306">
    <property type="component" value="Chromosome 1"/>
</dbReference>
<dbReference type="HOGENOM" id="CLU_109999_0_0_1"/>
<dbReference type="EnsemblPlants" id="ORGLA01G0225600.1">
    <property type="protein sequence ID" value="ORGLA01G0225600.1"/>
    <property type="gene ID" value="ORGLA01G0225600"/>
</dbReference>
<organism evidence="2 3">
    <name type="scientific">Oryza glaberrima</name>
    <name type="common">African rice</name>
    <dbReference type="NCBI Taxonomy" id="4538"/>
    <lineage>
        <taxon>Eukaryota</taxon>
        <taxon>Viridiplantae</taxon>
        <taxon>Streptophyta</taxon>
        <taxon>Embryophyta</taxon>
        <taxon>Tracheophyta</taxon>
        <taxon>Spermatophyta</taxon>
        <taxon>Magnoliopsida</taxon>
        <taxon>Liliopsida</taxon>
        <taxon>Poales</taxon>
        <taxon>Poaceae</taxon>
        <taxon>BOP clade</taxon>
        <taxon>Oryzoideae</taxon>
        <taxon>Oryzeae</taxon>
        <taxon>Oryzinae</taxon>
        <taxon>Oryza</taxon>
    </lineage>
</organism>
<proteinExistence type="predicted"/>
<dbReference type="Gramene" id="ORGLA01G0225600.1">
    <property type="protein sequence ID" value="ORGLA01G0225600.1"/>
    <property type="gene ID" value="ORGLA01G0225600"/>
</dbReference>
<reference evidence="2 3" key="2">
    <citation type="submission" date="2018-04" db="EMBL/GenBank/DDBJ databases">
        <title>OglaRS2 (Oryza glaberrima Reference Sequence Version 2).</title>
        <authorList>
            <person name="Zhang J."/>
            <person name="Kudrna D."/>
            <person name="Lee S."/>
            <person name="Talag J."/>
            <person name="Rajasekar S."/>
            <person name="Wing R.A."/>
        </authorList>
    </citation>
    <scope>NUCLEOTIDE SEQUENCE [LARGE SCALE GENOMIC DNA]</scope>
    <source>
        <strain evidence="2 3">cv. IRGC 96717</strain>
    </source>
</reference>
<name>I1NQW6_ORYGL</name>
<evidence type="ECO:0000256" key="1">
    <source>
        <dbReference type="SAM" id="MobiDB-lite"/>
    </source>
</evidence>
<keyword evidence="3" id="KW-1185">Reference proteome</keyword>
<protein>
    <submittedName>
        <fullName evidence="2">Uncharacterized protein</fullName>
    </submittedName>
</protein>
<reference evidence="2" key="1">
    <citation type="submission" date="2015-06" db="UniProtKB">
        <authorList>
            <consortium name="EnsemblPlants"/>
        </authorList>
    </citation>
    <scope>IDENTIFICATION</scope>
</reference>